<protein>
    <submittedName>
        <fullName evidence="2">Uncharacterized protein</fullName>
    </submittedName>
</protein>
<organism evidence="2 3">
    <name type="scientific">Leucosporidium creatinivorum</name>
    <dbReference type="NCBI Taxonomy" id="106004"/>
    <lineage>
        <taxon>Eukaryota</taxon>
        <taxon>Fungi</taxon>
        <taxon>Dikarya</taxon>
        <taxon>Basidiomycota</taxon>
        <taxon>Pucciniomycotina</taxon>
        <taxon>Microbotryomycetes</taxon>
        <taxon>Leucosporidiales</taxon>
        <taxon>Leucosporidium</taxon>
    </lineage>
</organism>
<feature type="compositionally biased region" description="Basic residues" evidence="1">
    <location>
        <begin position="1"/>
        <end position="13"/>
    </location>
</feature>
<dbReference type="EMBL" id="MCGR01000106">
    <property type="protein sequence ID" value="ORY52183.1"/>
    <property type="molecule type" value="Genomic_DNA"/>
</dbReference>
<feature type="region of interest" description="Disordered" evidence="1">
    <location>
        <begin position="1"/>
        <end position="36"/>
    </location>
</feature>
<evidence type="ECO:0000256" key="1">
    <source>
        <dbReference type="SAM" id="MobiDB-lite"/>
    </source>
</evidence>
<evidence type="ECO:0000313" key="2">
    <source>
        <dbReference type="EMBL" id="ORY52183.1"/>
    </source>
</evidence>
<dbReference type="AlphaFoldDB" id="A0A1Y2CYS2"/>
<gene>
    <name evidence="2" type="ORF">BCR35DRAFT_19626</name>
</gene>
<reference evidence="2 3" key="1">
    <citation type="submission" date="2016-07" db="EMBL/GenBank/DDBJ databases">
        <title>Pervasive Adenine N6-methylation of Active Genes in Fungi.</title>
        <authorList>
            <consortium name="DOE Joint Genome Institute"/>
            <person name="Mondo S.J."/>
            <person name="Dannebaum R.O."/>
            <person name="Kuo R.C."/>
            <person name="Labutti K."/>
            <person name="Haridas S."/>
            <person name="Kuo A."/>
            <person name="Salamov A."/>
            <person name="Ahrendt S.R."/>
            <person name="Lipzen A."/>
            <person name="Sullivan W."/>
            <person name="Andreopoulos W.B."/>
            <person name="Clum A."/>
            <person name="Lindquist E."/>
            <person name="Daum C."/>
            <person name="Ramamoorthy G.K."/>
            <person name="Gryganskyi A."/>
            <person name="Culley D."/>
            <person name="Magnuson J.K."/>
            <person name="James T.Y."/>
            <person name="O'Malley M.A."/>
            <person name="Stajich J.E."/>
            <person name="Spatafora J.W."/>
            <person name="Visel A."/>
            <person name="Grigoriev I.V."/>
        </authorList>
    </citation>
    <scope>NUCLEOTIDE SEQUENCE [LARGE SCALE GENOMIC DNA]</scope>
    <source>
        <strain evidence="2 3">62-1032</strain>
    </source>
</reference>
<keyword evidence="3" id="KW-1185">Reference proteome</keyword>
<evidence type="ECO:0000313" key="3">
    <source>
        <dbReference type="Proteomes" id="UP000193467"/>
    </source>
</evidence>
<dbReference type="Proteomes" id="UP000193467">
    <property type="component" value="Unassembled WGS sequence"/>
</dbReference>
<accession>A0A1Y2CYS2</accession>
<dbReference type="InParanoid" id="A0A1Y2CYS2"/>
<comment type="caution">
    <text evidence="2">The sequence shown here is derived from an EMBL/GenBank/DDBJ whole genome shotgun (WGS) entry which is preliminary data.</text>
</comment>
<sequence>MGKRSCYRRRTQGRRAQGGKMQAAPSSDRGEASSRRMGSYRNNAFALDEEVFHPKKLTKKGWESVQDHVVGLLTGIRDARLEREARGRQRARRNQLKDYHQRYQAAQTTETKKFVFPSHLHFIALRSVRPLWEEDVELDDARFAAATPAIDFAIQCLRVKIITKLFNSTYSARVTARYHLGHNSPIIDDISAISTTYLDPPDPKNKEHVLRLVSSIIYCKGCSTSGFYPEFVSHACPRDVKQWGAEVEAPLVVDGTWVAMVWSILAAIGKKEAEVQGVDELEQVGKRFVCGSCLADQVDGDQIHAYGWKLMIEHAAGMHGRPSEVKLLGVGESFLTTKKGARVRVRV</sequence>
<proteinExistence type="predicted"/>
<name>A0A1Y2CYS2_9BASI</name>